<reference evidence="8" key="1">
    <citation type="submission" date="2023-08" db="EMBL/GenBank/DDBJ databases">
        <authorList>
            <person name="Messyasz A."/>
            <person name="Mannisto M.K."/>
            <person name="Kerkhof L.J."/>
            <person name="Haggblom M."/>
        </authorList>
    </citation>
    <scope>NUCLEOTIDE SEQUENCE</scope>
    <source>
        <strain evidence="8">X5P6</strain>
    </source>
</reference>
<comment type="subcellular location">
    <subcellularLocation>
        <location evidence="1">Chromosome</location>
    </subcellularLocation>
</comment>
<dbReference type="PROSITE" id="PS50868">
    <property type="entry name" value="POST_SET"/>
    <property type="match status" value="1"/>
</dbReference>
<keyword evidence="2" id="KW-0158">Chromosome</keyword>
<dbReference type="GO" id="GO:0008168">
    <property type="term" value="F:methyltransferase activity"/>
    <property type="evidence" value="ECO:0007669"/>
    <property type="project" value="UniProtKB-KW"/>
</dbReference>
<keyword evidence="5" id="KW-0949">S-adenosyl-L-methionine</keyword>
<protein>
    <submittedName>
        <fullName evidence="8">SET domain-containing protein-lysine N-methyltransferase</fullName>
    </submittedName>
</protein>
<gene>
    <name evidence="8" type="ORF">RBB77_11980</name>
</gene>
<dbReference type="SUPFAM" id="SSF82199">
    <property type="entry name" value="SET domain"/>
    <property type="match status" value="1"/>
</dbReference>
<evidence type="ECO:0000256" key="2">
    <source>
        <dbReference type="ARBA" id="ARBA00022454"/>
    </source>
</evidence>
<dbReference type="InterPro" id="IPR001214">
    <property type="entry name" value="SET_dom"/>
</dbReference>
<dbReference type="Pfam" id="PF00856">
    <property type="entry name" value="SET"/>
    <property type="match status" value="1"/>
</dbReference>
<feature type="domain" description="Post-SET" evidence="7">
    <location>
        <begin position="116"/>
        <end position="132"/>
    </location>
</feature>
<dbReference type="GO" id="GO:0005694">
    <property type="term" value="C:chromosome"/>
    <property type="evidence" value="ECO:0007669"/>
    <property type="project" value="UniProtKB-SubCell"/>
</dbReference>
<dbReference type="AlphaFoldDB" id="A0AAU7ZIY8"/>
<dbReference type="InterPro" id="IPR046341">
    <property type="entry name" value="SET_dom_sf"/>
</dbReference>
<keyword evidence="4" id="KW-0808">Transferase</keyword>
<dbReference type="SMART" id="SM00317">
    <property type="entry name" value="SET"/>
    <property type="match status" value="1"/>
</dbReference>
<dbReference type="EMBL" id="CP132942">
    <property type="protein sequence ID" value="XCB31182.1"/>
    <property type="molecule type" value="Genomic_DNA"/>
</dbReference>
<dbReference type="InterPro" id="IPR050777">
    <property type="entry name" value="SET2_Histone-Lys_MeTrsfase"/>
</dbReference>
<evidence type="ECO:0000313" key="8">
    <source>
        <dbReference type="EMBL" id="XCB31182.1"/>
    </source>
</evidence>
<evidence type="ECO:0000259" key="6">
    <source>
        <dbReference type="PROSITE" id="PS50280"/>
    </source>
</evidence>
<evidence type="ECO:0000259" key="7">
    <source>
        <dbReference type="PROSITE" id="PS50868"/>
    </source>
</evidence>
<evidence type="ECO:0000256" key="5">
    <source>
        <dbReference type="ARBA" id="ARBA00022691"/>
    </source>
</evidence>
<name>A0AAU7ZIY8_9BACT</name>
<feature type="domain" description="SET" evidence="6">
    <location>
        <begin position="3"/>
        <end position="109"/>
    </location>
</feature>
<keyword evidence="3" id="KW-0489">Methyltransferase</keyword>
<evidence type="ECO:0000256" key="3">
    <source>
        <dbReference type="ARBA" id="ARBA00022603"/>
    </source>
</evidence>
<dbReference type="RefSeq" id="WP_353062025.1">
    <property type="nucleotide sequence ID" value="NZ_CP132942.1"/>
</dbReference>
<dbReference type="SMART" id="SM00508">
    <property type="entry name" value="PostSET"/>
    <property type="match status" value="1"/>
</dbReference>
<proteinExistence type="predicted"/>
<organism evidence="8">
    <name type="scientific">Tunturiibacter psychrotolerans</name>
    <dbReference type="NCBI Taxonomy" id="3069686"/>
    <lineage>
        <taxon>Bacteria</taxon>
        <taxon>Pseudomonadati</taxon>
        <taxon>Acidobacteriota</taxon>
        <taxon>Terriglobia</taxon>
        <taxon>Terriglobales</taxon>
        <taxon>Acidobacteriaceae</taxon>
        <taxon>Tunturiibacter</taxon>
    </lineage>
</organism>
<accession>A0AAU7ZIY8</accession>
<evidence type="ECO:0000256" key="4">
    <source>
        <dbReference type="ARBA" id="ARBA00022679"/>
    </source>
</evidence>
<dbReference type="Gene3D" id="2.170.270.10">
    <property type="entry name" value="SET domain"/>
    <property type="match status" value="1"/>
</dbReference>
<dbReference type="GO" id="GO:0032259">
    <property type="term" value="P:methylation"/>
    <property type="evidence" value="ECO:0007669"/>
    <property type="project" value="UniProtKB-KW"/>
</dbReference>
<dbReference type="KEGG" id="tpsc:RBB77_11980"/>
<dbReference type="PROSITE" id="PS50280">
    <property type="entry name" value="SET"/>
    <property type="match status" value="1"/>
</dbReference>
<evidence type="ECO:0000256" key="1">
    <source>
        <dbReference type="ARBA" id="ARBA00004286"/>
    </source>
</evidence>
<reference evidence="8" key="2">
    <citation type="journal article" date="2024" name="Environ. Microbiol.">
        <title>Genome analysis and description of Tunturibacter gen. nov. expands the diversity of Terriglobia in tundra soils.</title>
        <authorList>
            <person name="Messyasz A."/>
            <person name="Mannisto M.K."/>
            <person name="Kerkhof L.J."/>
            <person name="Haggblom M.M."/>
        </authorList>
    </citation>
    <scope>NUCLEOTIDE SEQUENCE</scope>
    <source>
        <strain evidence="8">X5P6</strain>
    </source>
</reference>
<dbReference type="InterPro" id="IPR003616">
    <property type="entry name" value="Post-SET_dom"/>
</dbReference>
<sequence length="160" mass="17879">MVDGLIIRSSSIHAAGCYTTRAIKKGKRVVEYDGPRFTKDEADERYQDRDITYLFSCGENGLVIDGFGTAMFINHSCDPNCESENVDGRVFVVAIRDIAAGEELTYEYNLYDSDDEEQNCYCGATQCRGTMFSEAEVKRRARKAAKENGKGRSGRRVEVG</sequence>
<dbReference type="PANTHER" id="PTHR22884">
    <property type="entry name" value="SET DOMAIN PROTEINS"/>
    <property type="match status" value="1"/>
</dbReference>